<evidence type="ECO:0000256" key="1">
    <source>
        <dbReference type="SAM" id="SignalP"/>
    </source>
</evidence>
<keyword evidence="3" id="KW-1185">Reference proteome</keyword>
<dbReference type="Proteomes" id="UP000606600">
    <property type="component" value="Unassembled WGS sequence"/>
</dbReference>
<evidence type="ECO:0008006" key="4">
    <source>
        <dbReference type="Google" id="ProtNLM"/>
    </source>
</evidence>
<organism evidence="2 3">
    <name type="scientific">Mucilaginibacter pankratovii</name>
    <dbReference type="NCBI Taxonomy" id="2772110"/>
    <lineage>
        <taxon>Bacteria</taxon>
        <taxon>Pseudomonadati</taxon>
        <taxon>Bacteroidota</taxon>
        <taxon>Sphingobacteriia</taxon>
        <taxon>Sphingobacteriales</taxon>
        <taxon>Sphingobacteriaceae</taxon>
        <taxon>Mucilaginibacter</taxon>
    </lineage>
</organism>
<feature type="signal peptide" evidence="1">
    <location>
        <begin position="1"/>
        <end position="20"/>
    </location>
</feature>
<evidence type="ECO:0000313" key="2">
    <source>
        <dbReference type="EMBL" id="MBD1367407.1"/>
    </source>
</evidence>
<reference evidence="2 3" key="1">
    <citation type="submission" date="2020-09" db="EMBL/GenBank/DDBJ databases">
        <title>Novel species of Mucilaginibacter isolated from a glacier on the Tibetan Plateau.</title>
        <authorList>
            <person name="Liu Q."/>
            <person name="Xin Y.-H."/>
        </authorList>
    </citation>
    <scope>NUCLEOTIDE SEQUENCE [LARGE SCALE GENOMIC DNA]</scope>
    <source>
        <strain evidence="2 3">ZT4R22</strain>
    </source>
</reference>
<evidence type="ECO:0000313" key="3">
    <source>
        <dbReference type="Proteomes" id="UP000606600"/>
    </source>
</evidence>
<gene>
    <name evidence="2" type="ORF">IDJ77_26590</name>
</gene>
<dbReference type="EMBL" id="JACWMY010000020">
    <property type="protein sequence ID" value="MBD1367407.1"/>
    <property type="molecule type" value="Genomic_DNA"/>
</dbReference>
<comment type="caution">
    <text evidence="2">The sequence shown here is derived from an EMBL/GenBank/DDBJ whole genome shotgun (WGS) entry which is preliminary data.</text>
</comment>
<proteinExistence type="predicted"/>
<dbReference type="RefSeq" id="WP_191192041.1">
    <property type="nucleotide sequence ID" value="NZ_JACWMY010000020.1"/>
</dbReference>
<protein>
    <recommendedName>
        <fullName evidence="4">YceI-like domain-containing protein</fullName>
    </recommendedName>
</protein>
<accession>A0ABR7WYP3</accession>
<feature type="chain" id="PRO_5046264957" description="YceI-like domain-containing protein" evidence="1">
    <location>
        <begin position="21"/>
        <end position="171"/>
    </location>
</feature>
<name>A0ABR7WYP3_9SPHI</name>
<keyword evidence="1" id="KW-0732">Signal</keyword>
<sequence length="171" mass="19016">MKKTYYLILFVLMLSATTKAQTNWVTKNIDEKLSIKFPAEPEMVTKNGIDSYLFKGNDSVKYSTTAVDLKVAAHLDSATLAPVKDKQEFADSMMAGMAKKKTNYTFGAVTIGKWKTYTTYTISGLENTNKSTLYIKMILVGSKMYTLSCLIPANMVTKSNEVFLGSVEIVK</sequence>